<evidence type="ECO:0000313" key="10">
    <source>
        <dbReference type="Proteomes" id="UP000008370"/>
    </source>
</evidence>
<evidence type="ECO:0000256" key="4">
    <source>
        <dbReference type="ARBA" id="ARBA00022701"/>
    </source>
</evidence>
<feature type="compositionally biased region" description="Acidic residues" evidence="6">
    <location>
        <begin position="248"/>
        <end position="258"/>
    </location>
</feature>
<dbReference type="AlphaFoldDB" id="K5WJC6"/>
<dbReference type="GO" id="GO:0005816">
    <property type="term" value="C:spindle pole body"/>
    <property type="evidence" value="ECO:0007669"/>
    <property type="project" value="UniProtKB-ARBA"/>
</dbReference>
<reference evidence="9 10" key="1">
    <citation type="journal article" date="2012" name="BMC Genomics">
        <title>Comparative genomics of the white-rot fungi, Phanerochaete carnosa and P. chrysosporium, to elucidate the genetic basis of the distinct wood types they colonize.</title>
        <authorList>
            <person name="Suzuki H."/>
            <person name="MacDonald J."/>
            <person name="Syed K."/>
            <person name="Salamov A."/>
            <person name="Hori C."/>
            <person name="Aerts A."/>
            <person name="Henrissat B."/>
            <person name="Wiebenga A."/>
            <person name="vanKuyk P.A."/>
            <person name="Barry K."/>
            <person name="Lindquist E."/>
            <person name="LaButti K."/>
            <person name="Lapidus A."/>
            <person name="Lucas S."/>
            <person name="Coutinho P."/>
            <person name="Gong Y."/>
            <person name="Samejima M."/>
            <person name="Mahadevan R."/>
            <person name="Abou-Zaid M."/>
            <person name="de Vries R.P."/>
            <person name="Igarashi K."/>
            <person name="Yadav J.S."/>
            <person name="Grigoriev I.V."/>
            <person name="Master E.R."/>
        </authorList>
    </citation>
    <scope>NUCLEOTIDE SEQUENCE [LARGE SCALE GENOMIC DNA]</scope>
    <source>
        <strain evidence="9 10">HHB-10118-sp</strain>
    </source>
</reference>
<dbReference type="GO" id="GO:0051011">
    <property type="term" value="F:microtubule minus-end binding"/>
    <property type="evidence" value="ECO:0007669"/>
    <property type="project" value="TreeGrafter"/>
</dbReference>
<proteinExistence type="inferred from homology"/>
<dbReference type="PANTHER" id="PTHR19302">
    <property type="entry name" value="GAMMA TUBULIN COMPLEX PROTEIN"/>
    <property type="match status" value="1"/>
</dbReference>
<dbReference type="GO" id="GO:0005874">
    <property type="term" value="C:microtubule"/>
    <property type="evidence" value="ECO:0007669"/>
    <property type="project" value="UniProtKB-KW"/>
</dbReference>
<dbReference type="InterPro" id="IPR042241">
    <property type="entry name" value="GCP_C_sf"/>
</dbReference>
<name>K5WJC6_PHACS</name>
<dbReference type="InParanoid" id="K5WJC6"/>
<keyword evidence="3" id="KW-0963">Cytoplasm</keyword>
<dbReference type="GO" id="GO:0007020">
    <property type="term" value="P:microtubule nucleation"/>
    <property type="evidence" value="ECO:0007669"/>
    <property type="project" value="InterPro"/>
</dbReference>
<dbReference type="HOGENOM" id="CLU_286852_0_0_1"/>
<dbReference type="GO" id="GO:0043015">
    <property type="term" value="F:gamma-tubulin binding"/>
    <property type="evidence" value="ECO:0007669"/>
    <property type="project" value="InterPro"/>
</dbReference>
<dbReference type="KEGG" id="pco:PHACADRAFT_191873"/>
<evidence type="ECO:0000256" key="3">
    <source>
        <dbReference type="ARBA" id="ARBA00022490"/>
    </source>
</evidence>
<dbReference type="GO" id="GO:0000930">
    <property type="term" value="C:gamma-tubulin complex"/>
    <property type="evidence" value="ECO:0007669"/>
    <property type="project" value="TreeGrafter"/>
</dbReference>
<dbReference type="GO" id="GO:0031122">
    <property type="term" value="P:cytoplasmic microtubule organization"/>
    <property type="evidence" value="ECO:0007669"/>
    <property type="project" value="TreeGrafter"/>
</dbReference>
<evidence type="ECO:0008006" key="11">
    <source>
        <dbReference type="Google" id="ProtNLM"/>
    </source>
</evidence>
<keyword evidence="10" id="KW-1185">Reference proteome</keyword>
<dbReference type="Pfam" id="PF17681">
    <property type="entry name" value="GCP_N_terminal"/>
    <property type="match status" value="1"/>
</dbReference>
<dbReference type="GO" id="GO:0051225">
    <property type="term" value="P:spindle assembly"/>
    <property type="evidence" value="ECO:0007669"/>
    <property type="project" value="TreeGrafter"/>
</dbReference>
<feature type="compositionally biased region" description="Basic and acidic residues" evidence="6">
    <location>
        <begin position="230"/>
        <end position="239"/>
    </location>
</feature>
<dbReference type="STRING" id="650164.K5WJC6"/>
<dbReference type="EMBL" id="JH930469">
    <property type="protein sequence ID" value="EKM59505.1"/>
    <property type="molecule type" value="Genomic_DNA"/>
</dbReference>
<feature type="region of interest" description="Disordered" evidence="6">
    <location>
        <begin position="1"/>
        <end position="61"/>
    </location>
</feature>
<feature type="domain" description="Gamma tubulin complex component protein N-terminal" evidence="8">
    <location>
        <begin position="361"/>
        <end position="699"/>
    </location>
</feature>
<dbReference type="InterPro" id="IPR041470">
    <property type="entry name" value="GCP_N"/>
</dbReference>
<gene>
    <name evidence="9" type="ORF">PHACADRAFT_191873</name>
</gene>
<dbReference type="GO" id="GO:0051321">
    <property type="term" value="P:meiotic cell cycle"/>
    <property type="evidence" value="ECO:0007669"/>
    <property type="project" value="TreeGrafter"/>
</dbReference>
<feature type="domain" description="Gamma tubulin complex component C-terminal" evidence="7">
    <location>
        <begin position="755"/>
        <end position="1010"/>
    </location>
</feature>
<dbReference type="Gene3D" id="1.20.120.1900">
    <property type="entry name" value="Gamma-tubulin complex, C-terminal domain"/>
    <property type="match status" value="1"/>
</dbReference>
<evidence type="ECO:0000259" key="7">
    <source>
        <dbReference type="Pfam" id="PF04130"/>
    </source>
</evidence>
<evidence type="ECO:0000256" key="6">
    <source>
        <dbReference type="SAM" id="MobiDB-lite"/>
    </source>
</evidence>
<dbReference type="Proteomes" id="UP000008370">
    <property type="component" value="Unassembled WGS sequence"/>
</dbReference>
<dbReference type="OrthoDB" id="66546at2759"/>
<dbReference type="GO" id="GO:0000278">
    <property type="term" value="P:mitotic cell cycle"/>
    <property type="evidence" value="ECO:0007669"/>
    <property type="project" value="TreeGrafter"/>
</dbReference>
<evidence type="ECO:0000259" key="8">
    <source>
        <dbReference type="Pfam" id="PF17681"/>
    </source>
</evidence>
<dbReference type="GO" id="GO:0000922">
    <property type="term" value="C:spindle pole"/>
    <property type="evidence" value="ECO:0007669"/>
    <property type="project" value="InterPro"/>
</dbReference>
<dbReference type="InterPro" id="IPR007259">
    <property type="entry name" value="GCP"/>
</dbReference>
<dbReference type="InterPro" id="IPR040457">
    <property type="entry name" value="GCP_C"/>
</dbReference>
<dbReference type="InterPro" id="IPR059169">
    <property type="entry name" value="GCP5_N_ext"/>
</dbReference>
<evidence type="ECO:0000256" key="5">
    <source>
        <dbReference type="ARBA" id="ARBA00023212"/>
    </source>
</evidence>
<evidence type="ECO:0000256" key="1">
    <source>
        <dbReference type="ARBA" id="ARBA00004245"/>
    </source>
</evidence>
<dbReference type="GeneID" id="18910787"/>
<comment type="subcellular location">
    <subcellularLocation>
        <location evidence="1">Cytoplasm</location>
        <location evidence="1">Cytoskeleton</location>
    </subcellularLocation>
</comment>
<sequence length="1103" mass="123442">MDPHRRPGSRASVPPSSSSPFPRPSSSASTRPPSSASWSAVRPSSSAGPSRVSVRSNTRQSSRLNPLYQALVTKLTGLTAEGDEDAFRAALNYVTKSLDQTVRPTGSMDAAVVDKHVQGYIQKARIKSDDGYADALQNAYKRFKTLASRESDLDADILASRLPIHLHFLLTLSRPPDSSTLRYAEYYMDLVQNPEKTKSGLTWADILAEEPFEGQHWEGAYGLPPGAVYTERESTHTDSDTSPSLSSLEDEDELEDSGDMSSRWDTGSDSELHLSTPPPQDTTLENATEQFSRSIALYSHRDEVESLHSLQYWRSDWRDGTRDDRPFDIGDPSTLNSAFNRAISDGVPVPKRRYINEHDAVREVLMGLQGRQNLLITWSNSEEHPWQFVSAPSSPSLRHLTPAAQDSILSSFSRTATTVEHLRSFVAAMFKQASKIDLVAPSRYSFTHGQRSTRCFEAFSEAVDKLVRSFDIWCATKEEEICVAHAGFGLPRIISLLDVEKSLTAAFSERFEVLLQLLRDIIQRATQSPEPVLAIWTFTDLPKRMPPAALSTLLLDSLLQHVQDHASMGDIVTVDALLAVFADTAEPLWGMVHRWLRDGIPVRDTPTSAPGQQDFDRLNEEFFVEDNELALLDPDFWSDGFMLRDADEDVGRASAVPLFLQQAALHVLAAGKAVGLLHCLGTPMGEQPGEQKWLGGWRSLGALLESARQERAVDGRATTRMSADDFARLVYEELTGRCALAKQALTQVLVEECDLWAHLKAIEELYLMRRGDVLSGFLDVLFTRMDSPKQWNDFHFLNTAFSDVVSSSSWLDPSLVRISHRGNREHTTTRSVRAVEGLFVEYAVPFPLTYLWSPRVLQAYSSVFVFVLQIRRAKHALERILVRHKGGNRGDGEMKMFYAMRGKLSWFVNVLLNFICTNVLHMQVLALHDALRKAVSLDKMIDLHNEHLAKIEARCFLRTKTASLHRAILSILDMALHFSDCFLAYAGSSNTHDVSRPSIAPMKAHRSRRLRRQRRDVIGFSLPVADSDSDSSDEDRDDEPEFSYASNISFEEETFVVRLDKMASELDALVRFVRRGVEGLAGGANEAAAVFDVFAFALEDWDL</sequence>
<evidence type="ECO:0000313" key="9">
    <source>
        <dbReference type="EMBL" id="EKM59505.1"/>
    </source>
</evidence>
<feature type="region of interest" description="Disordered" evidence="6">
    <location>
        <begin position="217"/>
        <end position="284"/>
    </location>
</feature>
<keyword evidence="4" id="KW-0493">Microtubule</keyword>
<comment type="similarity">
    <text evidence="2">Belongs to the TUBGCP family.</text>
</comment>
<accession>K5WJC6</accession>
<evidence type="ECO:0000256" key="2">
    <source>
        <dbReference type="ARBA" id="ARBA00010337"/>
    </source>
</evidence>
<dbReference type="RefSeq" id="XP_007392064.1">
    <property type="nucleotide sequence ID" value="XM_007392002.1"/>
</dbReference>
<feature type="compositionally biased region" description="Low complexity" evidence="6">
    <location>
        <begin position="9"/>
        <end position="47"/>
    </location>
</feature>
<protein>
    <recommendedName>
        <fullName evidence="11">Spindle pole body component</fullName>
    </recommendedName>
</protein>
<keyword evidence="5" id="KW-0206">Cytoskeleton</keyword>
<dbReference type="CDD" id="cd22572">
    <property type="entry name" value="GCP5_NTD"/>
    <property type="match status" value="1"/>
</dbReference>
<dbReference type="Pfam" id="PF04130">
    <property type="entry name" value="GCP_C_terminal"/>
    <property type="match status" value="1"/>
</dbReference>
<organism evidence="9 10">
    <name type="scientific">Phanerochaete carnosa (strain HHB-10118-sp)</name>
    <name type="common">White-rot fungus</name>
    <name type="synonym">Peniophora carnosa</name>
    <dbReference type="NCBI Taxonomy" id="650164"/>
    <lineage>
        <taxon>Eukaryota</taxon>
        <taxon>Fungi</taxon>
        <taxon>Dikarya</taxon>
        <taxon>Basidiomycota</taxon>
        <taxon>Agaricomycotina</taxon>
        <taxon>Agaricomycetes</taxon>
        <taxon>Polyporales</taxon>
        <taxon>Phanerochaetaceae</taxon>
        <taxon>Phanerochaete</taxon>
    </lineage>
</organism>
<dbReference type="PANTHER" id="PTHR19302:SF33">
    <property type="entry name" value="GAMMA-TUBULIN COMPLEX COMPONENT 5"/>
    <property type="match status" value="1"/>
</dbReference>